<keyword evidence="3" id="KW-1185">Reference proteome</keyword>
<feature type="compositionally biased region" description="Polar residues" evidence="1">
    <location>
        <begin position="245"/>
        <end position="266"/>
    </location>
</feature>
<dbReference type="Proteomes" id="UP000320762">
    <property type="component" value="Unassembled WGS sequence"/>
</dbReference>
<feature type="region of interest" description="Disordered" evidence="1">
    <location>
        <begin position="77"/>
        <end position="121"/>
    </location>
</feature>
<proteinExistence type="predicted"/>
<dbReference type="EMBL" id="VDMD01000003">
    <property type="protein sequence ID" value="TRM67281.1"/>
    <property type="molecule type" value="Genomic_DNA"/>
</dbReference>
<accession>A0A550CR62</accession>
<feature type="compositionally biased region" description="Low complexity" evidence="1">
    <location>
        <begin position="77"/>
        <end position="86"/>
    </location>
</feature>
<feature type="compositionally biased region" description="Low complexity" evidence="1">
    <location>
        <begin position="231"/>
        <end position="244"/>
    </location>
</feature>
<evidence type="ECO:0000256" key="1">
    <source>
        <dbReference type="SAM" id="MobiDB-lite"/>
    </source>
</evidence>
<evidence type="ECO:0000313" key="3">
    <source>
        <dbReference type="Proteomes" id="UP000320762"/>
    </source>
</evidence>
<reference evidence="2 3" key="1">
    <citation type="journal article" date="2019" name="New Phytol.">
        <title>Comparative genomics reveals unique wood-decay strategies and fruiting body development in the Schizophyllaceae.</title>
        <authorList>
            <person name="Almasi E."/>
            <person name="Sahu N."/>
            <person name="Krizsan K."/>
            <person name="Balint B."/>
            <person name="Kovacs G.M."/>
            <person name="Kiss B."/>
            <person name="Cseklye J."/>
            <person name="Drula E."/>
            <person name="Henrissat B."/>
            <person name="Nagy I."/>
            <person name="Chovatia M."/>
            <person name="Adam C."/>
            <person name="LaButti K."/>
            <person name="Lipzen A."/>
            <person name="Riley R."/>
            <person name="Grigoriev I.V."/>
            <person name="Nagy L.G."/>
        </authorList>
    </citation>
    <scope>NUCLEOTIDE SEQUENCE [LARGE SCALE GENOMIC DNA]</scope>
    <source>
        <strain evidence="2 3">NL-1724</strain>
    </source>
</reference>
<comment type="caution">
    <text evidence="2">The sequence shown here is derived from an EMBL/GenBank/DDBJ whole genome shotgun (WGS) entry which is preliminary data.</text>
</comment>
<feature type="region of interest" description="Disordered" evidence="1">
    <location>
        <begin position="231"/>
        <end position="266"/>
    </location>
</feature>
<organism evidence="2 3">
    <name type="scientific">Schizophyllum amplum</name>
    <dbReference type="NCBI Taxonomy" id="97359"/>
    <lineage>
        <taxon>Eukaryota</taxon>
        <taxon>Fungi</taxon>
        <taxon>Dikarya</taxon>
        <taxon>Basidiomycota</taxon>
        <taxon>Agaricomycotina</taxon>
        <taxon>Agaricomycetes</taxon>
        <taxon>Agaricomycetidae</taxon>
        <taxon>Agaricales</taxon>
        <taxon>Schizophyllaceae</taxon>
        <taxon>Schizophyllum</taxon>
    </lineage>
</organism>
<feature type="region of interest" description="Disordered" evidence="1">
    <location>
        <begin position="1"/>
        <end position="42"/>
    </location>
</feature>
<sequence length="266" mass="28710">MLSSPIETSVKPPGNASARSPMSRPKLATTHTYSPPPLSHRFTRPPLSSSAAFLVRSLPRLAASFARRLPSSAAFASSRSASVSFPTPRSLEHPMAARPPPGSPVHRLPPPILPTDDTSCNSGVTRHAVSGDSTSRSLMLFSTNLCRPRRWPMSSSMMAHVVFDDGTCRPRRWGMSPSMVEDVGGRRMPTLHDARRYAGRAVSAMEDNARWTSGLRRLSYRAPFSIVQKSSSSDADLTSSHADLTSSDADPTSSHARSSMSLANVI</sequence>
<protein>
    <submittedName>
        <fullName evidence="2">Uncharacterized protein</fullName>
    </submittedName>
</protein>
<dbReference type="AlphaFoldDB" id="A0A550CR62"/>
<gene>
    <name evidence="2" type="ORF">BD626DRAFT_171719</name>
</gene>
<feature type="compositionally biased region" description="Pro residues" evidence="1">
    <location>
        <begin position="97"/>
        <end position="113"/>
    </location>
</feature>
<evidence type="ECO:0000313" key="2">
    <source>
        <dbReference type="EMBL" id="TRM67281.1"/>
    </source>
</evidence>
<name>A0A550CR62_9AGAR</name>